<evidence type="ECO:0000259" key="6">
    <source>
        <dbReference type="Pfam" id="PF01512"/>
    </source>
</evidence>
<protein>
    <submittedName>
        <fullName evidence="8">NADH-ubiquinone oxidoreductase-F iron-sulfur binding region domain-containing protein</fullName>
    </submittedName>
</protein>
<dbReference type="PANTHER" id="PTHR43578:SF3">
    <property type="entry name" value="NADH-QUINONE OXIDOREDUCTASE SUBUNIT F"/>
    <property type="match status" value="1"/>
</dbReference>
<dbReference type="EMBL" id="JAVRFE010000002">
    <property type="protein sequence ID" value="MDT0454636.1"/>
    <property type="molecule type" value="Genomic_DNA"/>
</dbReference>
<evidence type="ECO:0000256" key="2">
    <source>
        <dbReference type="ARBA" id="ARBA00022485"/>
    </source>
</evidence>
<dbReference type="InterPro" id="IPR011538">
    <property type="entry name" value="Nuo51_FMN-bd"/>
</dbReference>
<evidence type="ECO:0000313" key="8">
    <source>
        <dbReference type="EMBL" id="MDT0454636.1"/>
    </source>
</evidence>
<dbReference type="InterPro" id="IPR037207">
    <property type="entry name" value="Nuop51_4Fe4S-bd_sf"/>
</dbReference>
<dbReference type="SUPFAM" id="SSF140490">
    <property type="entry name" value="Nqo1C-terminal domain-like"/>
    <property type="match status" value="1"/>
</dbReference>
<evidence type="ECO:0000256" key="4">
    <source>
        <dbReference type="ARBA" id="ARBA00023004"/>
    </source>
</evidence>
<feature type="domain" description="NADH-ubiquinone oxidoreductase 51kDa subunit FMN-binding" evidence="6">
    <location>
        <begin position="48"/>
        <end position="203"/>
    </location>
</feature>
<evidence type="ECO:0000256" key="3">
    <source>
        <dbReference type="ARBA" id="ARBA00022723"/>
    </source>
</evidence>
<keyword evidence="5" id="KW-0411">Iron-sulfur</keyword>
<evidence type="ECO:0000256" key="1">
    <source>
        <dbReference type="ARBA" id="ARBA00007523"/>
    </source>
</evidence>
<feature type="domain" description="NADH-ubiquinone oxidoreductase 51kDa subunit iron-sulphur binding" evidence="7">
    <location>
        <begin position="305"/>
        <end position="387"/>
    </location>
</feature>
<keyword evidence="3" id="KW-0479">Metal-binding</keyword>
<gene>
    <name evidence="8" type="ORF">RM550_02640</name>
</gene>
<dbReference type="Pfam" id="PF01512">
    <property type="entry name" value="Complex1_51K"/>
    <property type="match status" value="1"/>
</dbReference>
<sequence>MTGTDSLLPQGTPAVLGARPGVTEGARAYLAAGGYRRATGASELLDRIAAAGLRGRGGAGYPTAAKLRAVRDAGTRPVVVANGEEGEPGSVKDRWLLRARPHLVLDGLARAAEITGAERGYVYVSDTAAGERIRRALAERAPELPCDVVDTPHTYVAGEESAVVRRINGGPALPTAKPPRPYQQGVGGAPTFVANVETLARIALIAAQPDRRRHTARATLVTLAGAGAAPLLAEVPYGCTLRTLARAQGAPEPAGVLMGGLFGGLLGPGRLDLALDPDTLTAAGTALGCGAIRFLAPDECPVSLASAAVAHLAAESARQCGICVAGTGSVRDAVGALTDGTADAGLLTRLRRWSTSLPGRGACGLLDAAAGTAGSLLRAFPDLVRAHLDAPCPGCAAPADAGRLTVPVPYVARSAVPRPPSAASPR</sequence>
<dbReference type="SUPFAM" id="SSF142019">
    <property type="entry name" value="Nqo1 FMN-binding domain-like"/>
    <property type="match status" value="1"/>
</dbReference>
<evidence type="ECO:0000256" key="5">
    <source>
        <dbReference type="ARBA" id="ARBA00023014"/>
    </source>
</evidence>
<accession>A0ABU2T1C9</accession>
<comment type="caution">
    <text evidence="8">The sequence shown here is derived from an EMBL/GenBank/DDBJ whole genome shotgun (WGS) entry which is preliminary data.</text>
</comment>
<keyword evidence="9" id="KW-1185">Reference proteome</keyword>
<dbReference type="Gene3D" id="1.20.1440.230">
    <property type="entry name" value="NADH-ubiquinone oxidoreductase 51kDa subunit, iron-sulphur binding domain"/>
    <property type="match status" value="1"/>
</dbReference>
<dbReference type="Pfam" id="PF10589">
    <property type="entry name" value="NADH_4Fe-4S"/>
    <property type="match status" value="1"/>
</dbReference>
<dbReference type="Gene3D" id="3.10.20.600">
    <property type="match status" value="1"/>
</dbReference>
<proteinExistence type="inferred from homology"/>
<dbReference type="Gene3D" id="3.40.50.11540">
    <property type="entry name" value="NADH-ubiquinone oxidoreductase 51kDa subunit"/>
    <property type="match status" value="1"/>
</dbReference>
<dbReference type="InterPro" id="IPR037225">
    <property type="entry name" value="Nuo51_FMN-bd_sf"/>
</dbReference>
<name>A0ABU2T1C9_9ACTN</name>
<keyword evidence="2" id="KW-0004">4Fe-4S</keyword>
<evidence type="ECO:0000259" key="7">
    <source>
        <dbReference type="Pfam" id="PF10589"/>
    </source>
</evidence>
<dbReference type="RefSeq" id="WP_311622069.1">
    <property type="nucleotide sequence ID" value="NZ_JAVRFE010000002.1"/>
</dbReference>
<reference evidence="8" key="1">
    <citation type="submission" date="2024-05" db="EMBL/GenBank/DDBJ databases">
        <title>30 novel species of actinomycetes from the DSMZ collection.</title>
        <authorList>
            <person name="Nouioui I."/>
        </authorList>
    </citation>
    <scope>NUCLEOTIDE SEQUENCE</scope>
    <source>
        <strain evidence="8">DSM 41527</strain>
    </source>
</reference>
<keyword evidence="4" id="KW-0408">Iron</keyword>
<dbReference type="SUPFAM" id="SSF142984">
    <property type="entry name" value="Nqo1 middle domain-like"/>
    <property type="match status" value="1"/>
</dbReference>
<dbReference type="InterPro" id="IPR019575">
    <property type="entry name" value="Nuop51_4Fe4S-bd"/>
</dbReference>
<comment type="similarity">
    <text evidence="1">Belongs to the complex I 51 kDa subunit family.</text>
</comment>
<organism evidence="8 9">
    <name type="scientific">Streptomyces mooreae</name>
    <dbReference type="NCBI Taxonomy" id="3075523"/>
    <lineage>
        <taxon>Bacteria</taxon>
        <taxon>Bacillati</taxon>
        <taxon>Actinomycetota</taxon>
        <taxon>Actinomycetes</taxon>
        <taxon>Kitasatosporales</taxon>
        <taxon>Streptomycetaceae</taxon>
        <taxon>Streptomyces</taxon>
    </lineage>
</organism>
<dbReference type="PANTHER" id="PTHR43578">
    <property type="entry name" value="NADH-QUINONE OXIDOREDUCTASE SUBUNIT F"/>
    <property type="match status" value="1"/>
</dbReference>
<dbReference type="Proteomes" id="UP001180551">
    <property type="component" value="Unassembled WGS sequence"/>
</dbReference>
<evidence type="ECO:0000313" key="9">
    <source>
        <dbReference type="Proteomes" id="UP001180551"/>
    </source>
</evidence>